<organism evidence="1 2">
    <name type="scientific">Treponema porcinum</name>
    <dbReference type="NCBI Taxonomy" id="261392"/>
    <lineage>
        <taxon>Bacteria</taxon>
        <taxon>Pseudomonadati</taxon>
        <taxon>Spirochaetota</taxon>
        <taxon>Spirochaetia</taxon>
        <taxon>Spirochaetales</taxon>
        <taxon>Treponemataceae</taxon>
        <taxon>Treponema</taxon>
    </lineage>
</organism>
<gene>
    <name evidence="1" type="ORF">SAMN02745149_01551</name>
</gene>
<evidence type="ECO:0000313" key="1">
    <source>
        <dbReference type="EMBL" id="SJZ52718.1"/>
    </source>
</evidence>
<reference evidence="1 2" key="1">
    <citation type="submission" date="2017-02" db="EMBL/GenBank/DDBJ databases">
        <authorList>
            <person name="Peterson S.W."/>
        </authorList>
    </citation>
    <scope>NUCLEOTIDE SEQUENCE [LARGE SCALE GENOMIC DNA]</scope>
    <source>
        <strain evidence="1 2">ATCC BAA-908</strain>
    </source>
</reference>
<dbReference type="Pfam" id="PF18985">
    <property type="entry name" value="DUF5718"/>
    <property type="match status" value="1"/>
</dbReference>
<keyword evidence="2" id="KW-1185">Reference proteome</keyword>
<dbReference type="EMBL" id="FUWG01000011">
    <property type="protein sequence ID" value="SJZ52718.1"/>
    <property type="molecule type" value="Genomic_DNA"/>
</dbReference>
<proteinExistence type="predicted"/>
<dbReference type="OrthoDB" id="356878at2"/>
<sequence>MKIELKNTACFGVAGNFTGHLEQAGEAADFVSVAAAENAPKAVFPTYIPGACGTVPSFLGVFPFDSLEIRFLEGEKKVQIEPECAVVFRAHWNGDVIESLVPLCFGASNDCSIRKEGAKKISLKKNWGASSKGFSSSLIPIDFFSAGGILDRYRIASFLVRGGTVYEYGEDSAVRNYSYIYGTLLEWLLDKLNGQRDEGPAENINGYLNECGRPEQIMISIGATRYTPFGQNNFLQNGDESVVVLYPEDVYNSEQIKTMVLENDFPQADISVLRQKVVL</sequence>
<protein>
    <submittedName>
        <fullName evidence="1">Uncharacterized protein</fullName>
    </submittedName>
</protein>
<dbReference type="GeneID" id="78316839"/>
<accession>A0A1T4LDS0</accession>
<dbReference type="InterPro" id="IPR043776">
    <property type="entry name" value="DUF5718"/>
</dbReference>
<name>A0A1T4LDS0_TREPO</name>
<dbReference type="STRING" id="261392.SAMN02745149_01551"/>
<evidence type="ECO:0000313" key="2">
    <source>
        <dbReference type="Proteomes" id="UP000190423"/>
    </source>
</evidence>
<dbReference type="Proteomes" id="UP000190423">
    <property type="component" value="Unassembled WGS sequence"/>
</dbReference>
<dbReference type="AlphaFoldDB" id="A0A1T4LDS0"/>
<dbReference type="RefSeq" id="WP_078933459.1">
    <property type="nucleotide sequence ID" value="NZ_FUWG01000011.1"/>
</dbReference>